<name>A0A0E9W6D5_ANGAN</name>
<dbReference type="EMBL" id="GBXM01022643">
    <property type="protein sequence ID" value="JAH85934.1"/>
    <property type="molecule type" value="Transcribed_RNA"/>
</dbReference>
<protein>
    <submittedName>
        <fullName evidence="2">Uncharacterized protein</fullName>
    </submittedName>
</protein>
<feature type="compositionally biased region" description="Basic and acidic residues" evidence="1">
    <location>
        <begin position="25"/>
        <end position="34"/>
    </location>
</feature>
<accession>A0A0E9W6D5</accession>
<evidence type="ECO:0000313" key="2">
    <source>
        <dbReference type="EMBL" id="JAH85934.1"/>
    </source>
</evidence>
<organism evidence="2">
    <name type="scientific">Anguilla anguilla</name>
    <name type="common">European freshwater eel</name>
    <name type="synonym">Muraena anguilla</name>
    <dbReference type="NCBI Taxonomy" id="7936"/>
    <lineage>
        <taxon>Eukaryota</taxon>
        <taxon>Metazoa</taxon>
        <taxon>Chordata</taxon>
        <taxon>Craniata</taxon>
        <taxon>Vertebrata</taxon>
        <taxon>Euteleostomi</taxon>
        <taxon>Actinopterygii</taxon>
        <taxon>Neopterygii</taxon>
        <taxon>Teleostei</taxon>
        <taxon>Anguilliformes</taxon>
        <taxon>Anguillidae</taxon>
        <taxon>Anguilla</taxon>
    </lineage>
</organism>
<proteinExistence type="predicted"/>
<sequence>MHTDDDVFSSSARYKKWLLKREEESARHKTDSFTKRKTKWLPSPF</sequence>
<reference evidence="2" key="2">
    <citation type="journal article" date="2015" name="Fish Shellfish Immunol.">
        <title>Early steps in the European eel (Anguilla anguilla)-Vibrio vulnificus interaction in the gills: Role of the RtxA13 toxin.</title>
        <authorList>
            <person name="Callol A."/>
            <person name="Pajuelo D."/>
            <person name="Ebbesson L."/>
            <person name="Teles M."/>
            <person name="MacKenzie S."/>
            <person name="Amaro C."/>
        </authorList>
    </citation>
    <scope>NUCLEOTIDE SEQUENCE</scope>
</reference>
<dbReference type="AlphaFoldDB" id="A0A0E9W6D5"/>
<evidence type="ECO:0000256" key="1">
    <source>
        <dbReference type="SAM" id="MobiDB-lite"/>
    </source>
</evidence>
<feature type="region of interest" description="Disordered" evidence="1">
    <location>
        <begin position="25"/>
        <end position="45"/>
    </location>
</feature>
<reference evidence="2" key="1">
    <citation type="submission" date="2014-11" db="EMBL/GenBank/DDBJ databases">
        <authorList>
            <person name="Amaro Gonzalez C."/>
        </authorList>
    </citation>
    <scope>NUCLEOTIDE SEQUENCE</scope>
</reference>